<dbReference type="PANTHER" id="PTHR45919:SF1">
    <property type="entry name" value="GDP-MAN:MAN(3)GLCNAC(2)-PP-DOL ALPHA-1,2-MANNOSYLTRANSFERASE"/>
    <property type="match status" value="1"/>
</dbReference>
<dbReference type="GO" id="GO:0006487">
    <property type="term" value="P:protein N-linked glycosylation"/>
    <property type="evidence" value="ECO:0007669"/>
    <property type="project" value="TreeGrafter"/>
</dbReference>
<evidence type="ECO:0000256" key="12">
    <source>
        <dbReference type="RuleBase" id="RU367051"/>
    </source>
</evidence>
<dbReference type="InterPro" id="IPR038013">
    <property type="entry name" value="ALG11"/>
</dbReference>
<evidence type="ECO:0000256" key="11">
    <source>
        <dbReference type="ARBA" id="ARBA00045065"/>
    </source>
</evidence>
<dbReference type="PANTHER" id="PTHR45919">
    <property type="entry name" value="GDP-MAN:MAN(3)GLCNAC(2)-PP-DOL ALPHA-1,2-MANNOSYLTRANSFERASE"/>
    <property type="match status" value="1"/>
</dbReference>
<comment type="function">
    <text evidence="12">GDP-Man:Man(3)GlcNAc(2)-PP-Dol alpha-1,2-mannosyltransferase that operates in the biosynthetic pathway of dolichol-linked oligosaccharides, the glycan precursors employed in protein asparagine (N)-glycosylation. The assembly of dolichol-linked oligosaccharides begins on the cytosolic side of the endoplasmic reticulum membrane and finishes in its lumen. The sequential addition of sugars to dolichol pyrophosphate produces dolichol-linked oligosaccharides containing fourteen sugars, including two GlcNAcs, nine mannoses and three glucoses. Once assembled, the oligosaccharide is transferred from the lipid to nascent proteins by oligosaccharyltransferases. Catalyzes, on the cytoplasmic face of the endoplasmic reticulum, the addition of the fourth and fifth mannose residues to the dolichol-linked oligosaccharide chain, to produce Man(5)GlcNAc(2)-PP-dolichol core oligosaccharide.</text>
</comment>
<dbReference type="InterPro" id="IPR001296">
    <property type="entry name" value="Glyco_trans_1"/>
</dbReference>
<keyword evidence="6 12" id="KW-0808">Transferase</keyword>
<evidence type="ECO:0000256" key="9">
    <source>
        <dbReference type="ARBA" id="ARBA00022989"/>
    </source>
</evidence>
<evidence type="ECO:0000313" key="16">
    <source>
        <dbReference type="Proteomes" id="UP001515480"/>
    </source>
</evidence>
<gene>
    <name evidence="15" type="ORF">AB1Y20_009943</name>
</gene>
<sequence length="483" mass="51926">MLRAVAAVSRLTLHIGVLALVITCLALAALRVRLLVARTLGRRKTLAFLHPYCNDGGGGERVLWVAIRALQASGALDPSAWRVVVYTGDADTDEQIRAHARARFGVAVGASVQFVRLALRGAIEARCYPVATLLGQGLGSMLLAAEAIWRAPPDVLVDTTGLGFAFPLLRLSGVPHIAAYVHYPIISSDMVKAVSSRHVAHNNSGSIAKSAIGTALKLLYYRLLVFLYSGAGRCADLVMANGSWTAGHLSQLWGRPPEVVFPPCDTRALEELPLRPPGGRQPQIVSLAQFRPEKDHALQLRAFAMLLSRYDAFDPPRPPRPHLVLAGAVRHSADQALLDKLRNLAQSLNLTPRDVTFSPNLSLEAVFKLLGESAVGLHTMWNEHFGIGVVEMMAAGLAVVAHDSGGPAMDIIGRNRDVGLLAATESEYCEAMASLLFGSDAERFRGIMAAAARSSVRDRFSESAFSDAFCGHIRVLLPKAHAI</sequence>
<evidence type="ECO:0000256" key="8">
    <source>
        <dbReference type="ARBA" id="ARBA00022824"/>
    </source>
</evidence>
<dbReference type="AlphaFoldDB" id="A0AB34K3K2"/>
<keyword evidence="7 12" id="KW-0812">Transmembrane</keyword>
<evidence type="ECO:0000256" key="7">
    <source>
        <dbReference type="ARBA" id="ARBA00022692"/>
    </source>
</evidence>
<dbReference type="GO" id="GO:0005789">
    <property type="term" value="C:endoplasmic reticulum membrane"/>
    <property type="evidence" value="ECO:0007669"/>
    <property type="project" value="UniProtKB-SubCell"/>
</dbReference>
<keyword evidence="8 12" id="KW-0256">Endoplasmic reticulum</keyword>
<feature type="domain" description="ALG11 mannosyltransferase N-terminal" evidence="14">
    <location>
        <begin position="44"/>
        <end position="253"/>
    </location>
</feature>
<dbReference type="InterPro" id="IPR031814">
    <property type="entry name" value="ALG11_N"/>
</dbReference>
<keyword evidence="10 12" id="KW-0472">Membrane</keyword>
<keyword evidence="16" id="KW-1185">Reference proteome</keyword>
<dbReference type="GO" id="GO:0004377">
    <property type="term" value="F:GDP-Man:Man(3)GlcNAc(2)-PP-Dol alpha-1,2-mannosyltransferase activity"/>
    <property type="evidence" value="ECO:0007669"/>
    <property type="project" value="UniProtKB-UniRule"/>
</dbReference>
<accession>A0AB34K3K2</accession>
<evidence type="ECO:0000256" key="2">
    <source>
        <dbReference type="ARBA" id="ARBA00004922"/>
    </source>
</evidence>
<dbReference type="Proteomes" id="UP001515480">
    <property type="component" value="Unassembled WGS sequence"/>
</dbReference>
<feature type="domain" description="Glycosyl transferase family 1" evidence="13">
    <location>
        <begin position="280"/>
        <end position="433"/>
    </location>
</feature>
<keyword evidence="5 12" id="KW-0328">Glycosyltransferase</keyword>
<reference evidence="15 16" key="1">
    <citation type="journal article" date="2024" name="Science">
        <title>Giant polyketide synthase enzymes in the biosynthesis of giant marine polyether toxins.</title>
        <authorList>
            <person name="Fallon T.R."/>
            <person name="Shende V.V."/>
            <person name="Wierzbicki I.H."/>
            <person name="Pendleton A.L."/>
            <person name="Watervoot N.F."/>
            <person name="Auber R.P."/>
            <person name="Gonzalez D.J."/>
            <person name="Wisecaver J.H."/>
            <person name="Moore B.S."/>
        </authorList>
    </citation>
    <scope>NUCLEOTIDE SEQUENCE [LARGE SCALE GENOMIC DNA]</scope>
    <source>
        <strain evidence="15 16">12B1</strain>
    </source>
</reference>
<evidence type="ECO:0000256" key="4">
    <source>
        <dbReference type="ARBA" id="ARBA00022018"/>
    </source>
</evidence>
<name>A0AB34K3K2_PRYPA</name>
<comment type="caution">
    <text evidence="15">The sequence shown here is derived from an EMBL/GenBank/DDBJ whole genome shotgun (WGS) entry which is preliminary data.</text>
</comment>
<evidence type="ECO:0000256" key="6">
    <source>
        <dbReference type="ARBA" id="ARBA00022679"/>
    </source>
</evidence>
<feature type="transmembrane region" description="Helical" evidence="12">
    <location>
        <begin position="12"/>
        <end position="34"/>
    </location>
</feature>
<comment type="pathway">
    <text evidence="2 12">Protein modification; protein glycosylation.</text>
</comment>
<protein>
    <recommendedName>
        <fullName evidence="4 12">GDP-Man:Man(3)GlcNAc(2)-PP-Dol alpha-1,2-mannosyltransferase</fullName>
        <ecNumber evidence="3 12">2.4.1.131</ecNumber>
    </recommendedName>
</protein>
<dbReference type="CDD" id="cd03806">
    <property type="entry name" value="GT4_ALG11-like"/>
    <property type="match status" value="1"/>
</dbReference>
<dbReference type="EC" id="2.4.1.131" evidence="3 12"/>
<evidence type="ECO:0000256" key="10">
    <source>
        <dbReference type="ARBA" id="ARBA00023136"/>
    </source>
</evidence>
<dbReference type="SUPFAM" id="SSF53756">
    <property type="entry name" value="UDP-Glycosyltransferase/glycogen phosphorylase"/>
    <property type="match status" value="1"/>
</dbReference>
<evidence type="ECO:0000259" key="13">
    <source>
        <dbReference type="Pfam" id="PF00534"/>
    </source>
</evidence>
<comment type="catalytic activity">
    <reaction evidence="11 12">
        <text>an alpha-D-Man-(1-&gt;3)-[alpha-D-Man-(1-&gt;6)]-beta-D-Man-(1-&gt;4)-beta-D-GlcNAc-(1-&gt;4)-alpha-D-GlcNAc-diphospho-di-trans,poly-cis-dolichol + 2 GDP-alpha-D-mannose = an alpha-D-Man-(1-&gt;2)-alpha-D-Man-(1-&gt;2)-alpha-D-Man-(1-&gt;3)-[alpha-D-Man-(1-&gt;6)]-beta-D-Man-(1-&gt;4)-beta-D-GlcNAc-(1-&gt;4)-alpha-D-GlcNAc-diphospho-di-trans,poly-cis-dolichol + 2 GDP + 2 H(+)</text>
        <dbReference type="Rhea" id="RHEA:29523"/>
        <dbReference type="Rhea" id="RHEA-COMP:19515"/>
        <dbReference type="Rhea" id="RHEA-COMP:19516"/>
        <dbReference type="ChEBI" id="CHEBI:15378"/>
        <dbReference type="ChEBI" id="CHEBI:57527"/>
        <dbReference type="ChEBI" id="CHEBI:58189"/>
        <dbReference type="ChEBI" id="CHEBI:132511"/>
        <dbReference type="ChEBI" id="CHEBI:132515"/>
        <dbReference type="EC" id="2.4.1.131"/>
    </reaction>
    <physiologicalReaction direction="left-to-right" evidence="11 12">
        <dbReference type="Rhea" id="RHEA:29524"/>
    </physiologicalReaction>
</comment>
<dbReference type="EMBL" id="JBGBPQ010000002">
    <property type="protein sequence ID" value="KAL1528605.1"/>
    <property type="molecule type" value="Genomic_DNA"/>
</dbReference>
<dbReference type="Gene3D" id="3.40.50.2000">
    <property type="entry name" value="Glycogen Phosphorylase B"/>
    <property type="match status" value="1"/>
</dbReference>
<dbReference type="Pfam" id="PF15924">
    <property type="entry name" value="ALG11_N"/>
    <property type="match status" value="1"/>
</dbReference>
<organism evidence="15 16">
    <name type="scientific">Prymnesium parvum</name>
    <name type="common">Toxic golden alga</name>
    <dbReference type="NCBI Taxonomy" id="97485"/>
    <lineage>
        <taxon>Eukaryota</taxon>
        <taxon>Haptista</taxon>
        <taxon>Haptophyta</taxon>
        <taxon>Prymnesiophyceae</taxon>
        <taxon>Prymnesiales</taxon>
        <taxon>Prymnesiaceae</taxon>
        <taxon>Prymnesium</taxon>
    </lineage>
</organism>
<evidence type="ECO:0000256" key="1">
    <source>
        <dbReference type="ARBA" id="ARBA00004389"/>
    </source>
</evidence>
<evidence type="ECO:0000256" key="5">
    <source>
        <dbReference type="ARBA" id="ARBA00022676"/>
    </source>
</evidence>
<keyword evidence="9 12" id="KW-1133">Transmembrane helix</keyword>
<evidence type="ECO:0000259" key="14">
    <source>
        <dbReference type="Pfam" id="PF15924"/>
    </source>
</evidence>
<dbReference type="Pfam" id="PF00534">
    <property type="entry name" value="Glycos_transf_1"/>
    <property type="match status" value="1"/>
</dbReference>
<evidence type="ECO:0000313" key="15">
    <source>
        <dbReference type="EMBL" id="KAL1528605.1"/>
    </source>
</evidence>
<evidence type="ECO:0000256" key="3">
    <source>
        <dbReference type="ARBA" id="ARBA00012645"/>
    </source>
</evidence>
<comment type="similarity">
    <text evidence="12">Belongs to the glycosyltransferase group 1 family. Glycosyltransferase 4 subfamily.</text>
</comment>
<proteinExistence type="inferred from homology"/>
<comment type="subcellular location">
    <subcellularLocation>
        <location evidence="1">Endoplasmic reticulum membrane</location>
        <topology evidence="1">Single-pass membrane protein</topology>
    </subcellularLocation>
</comment>